<dbReference type="RefSeq" id="WP_213503321.1">
    <property type="nucleotide sequence ID" value="NZ_CP054856.1"/>
</dbReference>
<dbReference type="SUPFAM" id="SSF54427">
    <property type="entry name" value="NTF2-like"/>
    <property type="match status" value="1"/>
</dbReference>
<dbReference type="Pfam" id="PF13577">
    <property type="entry name" value="SnoaL_4"/>
    <property type="match status" value="1"/>
</dbReference>
<reference evidence="2 3" key="1">
    <citation type="journal article" date="2021" name="Int. J. Syst. Evol. Microbiol.">
        <title>Novosphingobium decolorationis sp. nov., an aniline blue-decolourizing bacterium isolated from East Pacific sediment.</title>
        <authorList>
            <person name="Chen X."/>
            <person name="Dong B."/>
            <person name="Chen T."/>
            <person name="Ren N."/>
            <person name="Wang J."/>
            <person name="Xu Y."/>
            <person name="Yang J."/>
            <person name="Zhu S."/>
            <person name="Chen J."/>
        </authorList>
    </citation>
    <scope>NUCLEOTIDE SEQUENCE [LARGE SCALE GENOMIC DNA]</scope>
    <source>
        <strain evidence="2 3">502str22</strain>
    </source>
</reference>
<dbReference type="Gene3D" id="3.10.450.50">
    <property type="match status" value="1"/>
</dbReference>
<evidence type="ECO:0000313" key="3">
    <source>
        <dbReference type="Proteomes" id="UP000677126"/>
    </source>
</evidence>
<organism evidence="2 3">
    <name type="scientific">Novosphingobium decolorationis</name>
    <dbReference type="NCBI Taxonomy" id="2698673"/>
    <lineage>
        <taxon>Bacteria</taxon>
        <taxon>Pseudomonadati</taxon>
        <taxon>Pseudomonadota</taxon>
        <taxon>Alphaproteobacteria</taxon>
        <taxon>Sphingomonadales</taxon>
        <taxon>Sphingomonadaceae</taxon>
        <taxon>Novosphingobium</taxon>
    </lineage>
</organism>
<evidence type="ECO:0000259" key="1">
    <source>
        <dbReference type="Pfam" id="PF13577"/>
    </source>
</evidence>
<name>A0ABX8E3M9_9SPHN</name>
<gene>
    <name evidence="2" type="ORF">HT578_07425</name>
</gene>
<dbReference type="InterPro" id="IPR037401">
    <property type="entry name" value="SnoaL-like"/>
</dbReference>
<protein>
    <submittedName>
        <fullName evidence="2">Nuclear transport factor 2 family protein</fullName>
    </submittedName>
</protein>
<feature type="domain" description="SnoaL-like" evidence="1">
    <location>
        <begin position="25"/>
        <end position="166"/>
    </location>
</feature>
<sequence length="258" mass="29876">MTDTARIEALENQVADLARRLTVREDELDVRKLQHLYGYLIDKCMYNETVDLFTDDAEVRFFGGVWKGKEGARRLYVERFQKRFTHGNNGPIDGFLLDHPQLQDIVTIDPDGVTAHARARSMMQAGRHKDYLTPDNPMMANPRQWWEGGIYENTYKKVDGVWRIHVLNYFPHWHADFDKGWAYTEAEYVPFPKVLYPEDPSGPDALIEDHWLWPTHKLLPFHMPHPVTGKDMVAERWQGDIDRAQAKADAKAGAQAAE</sequence>
<accession>A0ABX8E3M9</accession>
<proteinExistence type="predicted"/>
<dbReference type="EMBL" id="CP054856">
    <property type="protein sequence ID" value="QVM83543.1"/>
    <property type="molecule type" value="Genomic_DNA"/>
</dbReference>
<dbReference type="InterPro" id="IPR032710">
    <property type="entry name" value="NTF2-like_dom_sf"/>
</dbReference>
<evidence type="ECO:0000313" key="2">
    <source>
        <dbReference type="EMBL" id="QVM83543.1"/>
    </source>
</evidence>
<dbReference type="Proteomes" id="UP000677126">
    <property type="component" value="Chromosome"/>
</dbReference>
<keyword evidence="3" id="KW-1185">Reference proteome</keyword>